<keyword evidence="3" id="KW-1185">Reference proteome</keyword>
<protein>
    <submittedName>
        <fullName evidence="2">Uncharacterized protein</fullName>
    </submittedName>
</protein>
<feature type="compositionally biased region" description="Polar residues" evidence="1">
    <location>
        <begin position="27"/>
        <end position="38"/>
    </location>
</feature>
<feature type="compositionally biased region" description="Basic residues" evidence="1">
    <location>
        <begin position="1"/>
        <end position="15"/>
    </location>
</feature>
<dbReference type="RefSeq" id="XP_033394565.1">
    <property type="nucleotide sequence ID" value="XM_033547230.1"/>
</dbReference>
<reference evidence="2" key="1">
    <citation type="journal article" date="2020" name="Stud. Mycol.">
        <title>101 Dothideomycetes genomes: a test case for predicting lifestyles and emergence of pathogens.</title>
        <authorList>
            <person name="Haridas S."/>
            <person name="Albert R."/>
            <person name="Binder M."/>
            <person name="Bloem J."/>
            <person name="Labutti K."/>
            <person name="Salamov A."/>
            <person name="Andreopoulos B."/>
            <person name="Baker S."/>
            <person name="Barry K."/>
            <person name="Bills G."/>
            <person name="Bluhm B."/>
            <person name="Cannon C."/>
            <person name="Castanera R."/>
            <person name="Culley D."/>
            <person name="Daum C."/>
            <person name="Ezra D."/>
            <person name="Gonzalez J."/>
            <person name="Henrissat B."/>
            <person name="Kuo A."/>
            <person name="Liang C."/>
            <person name="Lipzen A."/>
            <person name="Lutzoni F."/>
            <person name="Magnuson J."/>
            <person name="Mondo S."/>
            <person name="Nolan M."/>
            <person name="Ohm R."/>
            <person name="Pangilinan J."/>
            <person name="Park H.-J."/>
            <person name="Ramirez L."/>
            <person name="Alfaro M."/>
            <person name="Sun H."/>
            <person name="Tritt A."/>
            <person name="Yoshinaga Y."/>
            <person name="Zwiers L.-H."/>
            <person name="Turgeon B."/>
            <person name="Goodwin S."/>
            <person name="Spatafora J."/>
            <person name="Crous P."/>
            <person name="Grigoriev I."/>
        </authorList>
    </citation>
    <scope>NUCLEOTIDE SEQUENCE</scope>
    <source>
        <strain evidence="2">CBS 121167</strain>
    </source>
</reference>
<organism evidence="2 3">
    <name type="scientific">Aplosporella prunicola CBS 121167</name>
    <dbReference type="NCBI Taxonomy" id="1176127"/>
    <lineage>
        <taxon>Eukaryota</taxon>
        <taxon>Fungi</taxon>
        <taxon>Dikarya</taxon>
        <taxon>Ascomycota</taxon>
        <taxon>Pezizomycotina</taxon>
        <taxon>Dothideomycetes</taxon>
        <taxon>Dothideomycetes incertae sedis</taxon>
        <taxon>Botryosphaeriales</taxon>
        <taxon>Aplosporellaceae</taxon>
        <taxon>Aplosporella</taxon>
    </lineage>
</organism>
<feature type="region of interest" description="Disordered" evidence="1">
    <location>
        <begin position="135"/>
        <end position="154"/>
    </location>
</feature>
<proteinExistence type="predicted"/>
<evidence type="ECO:0000313" key="3">
    <source>
        <dbReference type="Proteomes" id="UP000799438"/>
    </source>
</evidence>
<feature type="region of interest" description="Disordered" evidence="1">
    <location>
        <begin position="83"/>
        <end position="102"/>
    </location>
</feature>
<evidence type="ECO:0000256" key="1">
    <source>
        <dbReference type="SAM" id="MobiDB-lite"/>
    </source>
</evidence>
<dbReference type="GeneID" id="54304737"/>
<evidence type="ECO:0000313" key="2">
    <source>
        <dbReference type="EMBL" id="KAF2138852.1"/>
    </source>
</evidence>
<dbReference type="Proteomes" id="UP000799438">
    <property type="component" value="Unassembled WGS sequence"/>
</dbReference>
<gene>
    <name evidence="2" type="ORF">K452DRAFT_85251</name>
</gene>
<feature type="region of interest" description="Disordered" evidence="1">
    <location>
        <begin position="1"/>
        <end position="73"/>
    </location>
</feature>
<accession>A0A6A6B3N6</accession>
<dbReference type="EMBL" id="ML995495">
    <property type="protein sequence ID" value="KAF2138852.1"/>
    <property type="molecule type" value="Genomic_DNA"/>
</dbReference>
<sequence>MHRHRQCRHDGHHGKFIPAAPAATHCNGRTQQPQQQIKASPDKPSDSARAPGPRSSPDPMAARGRSWCRGEGQEARALLHARLHPNRRARTRSGRHARTRVRGAADRPFHAISAVAFWKAVGPLMLVRLAPCAEPHAPSPSSARWCHPRTLDRS</sequence>
<feature type="compositionally biased region" description="Basic residues" evidence="1">
    <location>
        <begin position="83"/>
        <end position="101"/>
    </location>
</feature>
<dbReference type="AlphaFoldDB" id="A0A6A6B3N6"/>
<name>A0A6A6B3N6_9PEZI</name>